<reference evidence="3 4" key="1">
    <citation type="submission" date="2018-05" db="EMBL/GenBank/DDBJ databases">
        <title>Streptomyces venezuelae.</title>
        <authorList>
            <person name="Kim W."/>
            <person name="Lee N."/>
            <person name="Cho B.-K."/>
        </authorList>
    </citation>
    <scope>NUCLEOTIDE SEQUENCE [LARGE SCALE GENOMIC DNA]</scope>
    <source>
        <strain evidence="3 4">ATCC 14584</strain>
    </source>
</reference>
<feature type="region of interest" description="Disordered" evidence="1">
    <location>
        <begin position="64"/>
        <end position="87"/>
    </location>
</feature>
<keyword evidence="2" id="KW-0812">Transmembrane</keyword>
<feature type="transmembrane region" description="Helical" evidence="2">
    <location>
        <begin position="40"/>
        <end position="59"/>
    </location>
</feature>
<keyword evidence="2" id="KW-1133">Transmembrane helix</keyword>
<evidence type="ECO:0000313" key="3">
    <source>
        <dbReference type="EMBL" id="QES34320.1"/>
    </source>
</evidence>
<accession>A0A5P2BWG9</accession>
<gene>
    <name evidence="3" type="ORF">DEJ48_13760</name>
</gene>
<evidence type="ECO:0000256" key="1">
    <source>
        <dbReference type="SAM" id="MobiDB-lite"/>
    </source>
</evidence>
<dbReference type="RefSeq" id="WP_150216396.1">
    <property type="nucleotide sequence ID" value="NZ_CP029192.1"/>
</dbReference>
<protein>
    <submittedName>
        <fullName evidence="3">Uncharacterized protein</fullName>
    </submittedName>
</protein>
<dbReference type="OrthoDB" id="4338919at2"/>
<organism evidence="3 4">
    <name type="scientific">Streptomyces venezuelae</name>
    <dbReference type="NCBI Taxonomy" id="54571"/>
    <lineage>
        <taxon>Bacteria</taxon>
        <taxon>Bacillati</taxon>
        <taxon>Actinomycetota</taxon>
        <taxon>Actinomycetes</taxon>
        <taxon>Kitasatosporales</taxon>
        <taxon>Streptomycetaceae</taxon>
        <taxon>Streptomyces</taxon>
    </lineage>
</organism>
<sequence>MAELKGRVEVEELLDDVRLNLPAGAELRARGGRRQARRRIALSTAAVTAVAGAVLWAVVPEGGDGGRDVRPAERPEQSREFGQDDTPYKKDGVVRLMRAERLPLDKKWHWREGGLGGDVNRSILRIGLKDVGCAPFGTGSLPSHGRHTQSYQGLSNAVARHRYAEFRTETDTDTVVAHLRNVLDNCGMVRLGQGPDAYYTGSGAGPRSHLRVQLTHGERWLSVVETLDDFDRAP</sequence>
<proteinExistence type="predicted"/>
<dbReference type="AlphaFoldDB" id="A0A5P2BWG9"/>
<evidence type="ECO:0000313" key="4">
    <source>
        <dbReference type="Proteomes" id="UP000322927"/>
    </source>
</evidence>
<dbReference type="Proteomes" id="UP000322927">
    <property type="component" value="Chromosome"/>
</dbReference>
<name>A0A5P2BWG9_STRVZ</name>
<keyword evidence="2" id="KW-0472">Membrane</keyword>
<evidence type="ECO:0000256" key="2">
    <source>
        <dbReference type="SAM" id="Phobius"/>
    </source>
</evidence>
<dbReference type="EMBL" id="CP029192">
    <property type="protein sequence ID" value="QES34320.1"/>
    <property type="molecule type" value="Genomic_DNA"/>
</dbReference>